<dbReference type="AlphaFoldDB" id="A0A7W7RFU9"/>
<reference evidence="3 4" key="1">
    <citation type="submission" date="2020-08" db="EMBL/GenBank/DDBJ databases">
        <title>Sequencing the genomes of 1000 actinobacteria strains.</title>
        <authorList>
            <person name="Klenk H.-P."/>
        </authorList>
    </citation>
    <scope>NUCLEOTIDE SEQUENCE [LARGE SCALE GENOMIC DNA]</scope>
    <source>
        <strain evidence="3 4">DSM 102030</strain>
    </source>
</reference>
<dbReference type="EC" id="6.2.1.30" evidence="3"/>
<dbReference type="InterPro" id="IPR000873">
    <property type="entry name" value="AMP-dep_synth/lig_dom"/>
</dbReference>
<proteinExistence type="predicted"/>
<feature type="domain" description="AMP-dependent ligase C-terminal" evidence="2">
    <location>
        <begin position="336"/>
        <end position="426"/>
    </location>
</feature>
<dbReference type="PANTHER" id="PTHR43845">
    <property type="entry name" value="BLR5969 PROTEIN"/>
    <property type="match status" value="1"/>
</dbReference>
<name>A0A7W7RFU9_9ACTN</name>
<evidence type="ECO:0000313" key="4">
    <source>
        <dbReference type="Proteomes" id="UP000523007"/>
    </source>
</evidence>
<feature type="domain" description="AMP-dependent synthetase/ligase" evidence="1">
    <location>
        <begin position="91"/>
        <end position="290"/>
    </location>
</feature>
<dbReference type="InterPro" id="IPR028154">
    <property type="entry name" value="AMP-dep_Lig_C"/>
</dbReference>
<dbReference type="SUPFAM" id="SSF56801">
    <property type="entry name" value="Acetyl-CoA synthetase-like"/>
    <property type="match status" value="1"/>
</dbReference>
<dbReference type="Proteomes" id="UP000523007">
    <property type="component" value="Unassembled WGS sequence"/>
</dbReference>
<evidence type="ECO:0000313" key="3">
    <source>
        <dbReference type="EMBL" id="MBB4931209.1"/>
    </source>
</evidence>
<dbReference type="InterPro" id="IPR045851">
    <property type="entry name" value="AMP-bd_C_sf"/>
</dbReference>
<gene>
    <name evidence="3" type="ORF">F4561_002029</name>
</gene>
<keyword evidence="3" id="KW-0436">Ligase</keyword>
<evidence type="ECO:0000259" key="2">
    <source>
        <dbReference type="Pfam" id="PF14535"/>
    </source>
</evidence>
<dbReference type="InterPro" id="IPR042099">
    <property type="entry name" value="ANL_N_sf"/>
</dbReference>
<evidence type="ECO:0000259" key="1">
    <source>
        <dbReference type="Pfam" id="PF00501"/>
    </source>
</evidence>
<dbReference type="Pfam" id="PF14535">
    <property type="entry name" value="AMP-binding_C_2"/>
    <property type="match status" value="1"/>
</dbReference>
<dbReference type="GO" id="GO:0047475">
    <property type="term" value="F:phenylacetate-CoA ligase activity"/>
    <property type="evidence" value="ECO:0007669"/>
    <property type="project" value="UniProtKB-EC"/>
</dbReference>
<sequence>MAHAHFTPPELRDEVTAALREQLRGLPERSPLYAEMFTRQGLDASALERLEDLRRFPFTTKHQLRDSQAAAPPLGRHAGVPMTEVVRLHASTGTTGTPSWVGVTARDAEAWTEIVARAMRTQGLTREDVVVHGAGLTLFVGGLPIRDAIERIGATMVPIGTGASEKAVLAMERLGVTTLHSTPSYARYLAEYIREKAGRDPKEFGLKKLVVGGEPGGGEPVFRESIESEWGAPVTEGLGNADMAPVLFSEELGTGGMRFIGGAHVVAELVDPDTGDPVVPEPGATGELVYTSVDRECCPLVRFRTRDRVVITGRAADGAPLLRCAGRTDDMLIVLGVNVFPSAIRDVVDSAGRRTTGAVQIVLPEPGPRAAPPVRVEAEWGQEPEDPAELARELERAIRDRLSISVEVVPVPPGSLERSEMKSRLVRVAGDHDDPRLTEVRS</sequence>
<protein>
    <submittedName>
        <fullName evidence="3">Phenylacetate-CoA ligase</fullName>
        <ecNumber evidence="3">6.2.1.30</ecNumber>
    </submittedName>
</protein>
<accession>A0A7W7RFU9</accession>
<dbReference type="Pfam" id="PF00501">
    <property type="entry name" value="AMP-binding"/>
    <property type="match status" value="1"/>
</dbReference>
<organism evidence="3 4">
    <name type="scientific">Lipingzhangella halophila</name>
    <dbReference type="NCBI Taxonomy" id="1783352"/>
    <lineage>
        <taxon>Bacteria</taxon>
        <taxon>Bacillati</taxon>
        <taxon>Actinomycetota</taxon>
        <taxon>Actinomycetes</taxon>
        <taxon>Streptosporangiales</taxon>
        <taxon>Nocardiopsidaceae</taxon>
        <taxon>Lipingzhangella</taxon>
    </lineage>
</organism>
<dbReference type="RefSeq" id="WP_221445430.1">
    <property type="nucleotide sequence ID" value="NZ_JACHJT010000001.1"/>
</dbReference>
<dbReference type="PANTHER" id="PTHR43845:SF1">
    <property type="entry name" value="BLR5969 PROTEIN"/>
    <property type="match status" value="1"/>
</dbReference>
<dbReference type="EMBL" id="JACHJT010000001">
    <property type="protein sequence ID" value="MBB4931209.1"/>
    <property type="molecule type" value="Genomic_DNA"/>
</dbReference>
<comment type="caution">
    <text evidence="3">The sequence shown here is derived from an EMBL/GenBank/DDBJ whole genome shotgun (WGS) entry which is preliminary data.</text>
</comment>
<keyword evidence="4" id="KW-1185">Reference proteome</keyword>
<dbReference type="Gene3D" id="3.30.300.30">
    <property type="match status" value="1"/>
</dbReference>
<dbReference type="Gene3D" id="3.40.50.12780">
    <property type="entry name" value="N-terminal domain of ligase-like"/>
    <property type="match status" value="1"/>
</dbReference>